<dbReference type="PRINTS" id="PR00364">
    <property type="entry name" value="DISEASERSIST"/>
</dbReference>
<dbReference type="Pfam" id="PF01582">
    <property type="entry name" value="TIR"/>
    <property type="match status" value="1"/>
</dbReference>
<dbReference type="PANTHER" id="PTHR11017:SF385">
    <property type="entry name" value="DISEASE RESISTANCE PROTEIN (TIR-NBS-LRR CLASS)-RELATED"/>
    <property type="match status" value="1"/>
</dbReference>
<dbReference type="InterPro" id="IPR002182">
    <property type="entry name" value="NB-ARC"/>
</dbReference>
<dbReference type="SUPFAM" id="SSF52540">
    <property type="entry name" value="P-loop containing nucleoside triphosphate hydrolases"/>
    <property type="match status" value="1"/>
</dbReference>
<dbReference type="GO" id="GO:0007165">
    <property type="term" value="P:signal transduction"/>
    <property type="evidence" value="ECO:0007669"/>
    <property type="project" value="InterPro"/>
</dbReference>
<dbReference type="Proteomes" id="UP000824469">
    <property type="component" value="Unassembled WGS sequence"/>
</dbReference>
<dbReference type="InterPro" id="IPR032675">
    <property type="entry name" value="LRR_dom_sf"/>
</dbReference>
<dbReference type="InterPro" id="IPR000157">
    <property type="entry name" value="TIR_dom"/>
</dbReference>
<dbReference type="InterPro" id="IPR044974">
    <property type="entry name" value="Disease_R_plants"/>
</dbReference>
<dbReference type="InterPro" id="IPR035897">
    <property type="entry name" value="Toll_tir_struct_dom_sf"/>
</dbReference>
<dbReference type="SUPFAM" id="SSF52200">
    <property type="entry name" value="Toll/Interleukin receptor TIR domain"/>
    <property type="match status" value="1"/>
</dbReference>
<dbReference type="PROSITE" id="PS50104">
    <property type="entry name" value="TIR"/>
    <property type="match status" value="1"/>
</dbReference>
<comment type="caution">
    <text evidence="2">The sequence shown here is derived from an EMBL/GenBank/DDBJ whole genome shotgun (WGS) entry which is preliminary data.</text>
</comment>
<dbReference type="Gene3D" id="3.80.10.10">
    <property type="entry name" value="Ribonuclease Inhibitor"/>
    <property type="match status" value="2"/>
</dbReference>
<evidence type="ECO:0000259" key="1">
    <source>
        <dbReference type="PROSITE" id="PS50104"/>
    </source>
</evidence>
<dbReference type="SMART" id="SM00382">
    <property type="entry name" value="AAA"/>
    <property type="match status" value="1"/>
</dbReference>
<dbReference type="Gene3D" id="1.10.8.430">
    <property type="entry name" value="Helical domain of apoptotic protease-activating factors"/>
    <property type="match status" value="1"/>
</dbReference>
<gene>
    <name evidence="2" type="ORF">KI387_035942</name>
</gene>
<proteinExistence type="predicted"/>
<sequence length="1290" mass="146214">MEEVFPIFHVFINHRGHDVKKSLASLIYHALKRLGLRVFLDEHELQTGDSLSPAIISAIRSSSVHIAIFSETYAESTWCLNELLWMSDCDHGRKIIPIFYGIQPSDLRYIDKGYYATAFHNHRNRGRVQAQELERWTNALIKVSNISGLVFCKDKDDLGEFLDRIVDVVIKEVRTEPLDVAIHPVGLHRAAEHFNNEVFDQSELSEHTTIVGIVGLGGSGKTTLVKHLYNSKRSEFRRSCFLSGVSKTSLPCLQQELLNDLLGYHNLHIENTSKGRRLLRDRLRGSPRVLIVFDDIDDAEQIENLLVVKDVVGNGSLILITSRDRDLLVRSQINILYDVKLLDLKDAQELFCWHAFHQSESLQGFQDLVEELVYICAGFPLALKVLGAQLCGNHERSYWMRQLKNFQTRMPDNIVQKVLRVSYDSLNSKEKEAFLDIAHFLVGEDKDLAVRVLEGLIDGSGVDCLDTLRQKCLVEFENADVEILLQHPMHESRSGEWFYLESPSPPKESKQTRIKPPPKGSYFNIEGWRRPKGSFKIKMHDLVRNLARQIGREECPLRLFLSCAKDTGISTELQSKPCSIRGIRKDEDDEKLHLPVFLQHQDICGLKFLLLPHSISLLQVSGLSGDLIWLRLPNFNCNDISCTGLSLRSLRVLELTGINFQDLGSLSDDVEPPSQLHELTITCIENHQRLISHSSQELPSSSRLEYRSPMQSSLPLGSSPQTQIQGWSGMQSVLNSFQAWFGKLNLKHLVKIALNNIKAMQSLPIKFEELKNLRHLDLSGCSDLEVLPNAFTELLQLEYLALRDCRKLLLLDLGRISRLEYLDFEGCSLLSELPRGTIVQRSLRYLNLLRTRLERMPEHLQQLENLEQLHIGSPALRVLPSSLTNLHRLTDLTLFGCPCLFDIGKSIKQLLHLERLRIYASGMEALPEAIAWMNIKVVDIQHCPIDCFQIQGNVDQGADRFPRLDLKAAHHNNVSCLTNLIIKHSCITKVYIPPEKCLFPNLENVKLSNNPDLRVIEGLPGNLLRLNLMHCPELKTLICLSNLTCLKYLNISGCYRLETLDLKGLCSIEYLNISGCNRLETLNVEGLRSTEVVKADKCWNLQSIQGLAQLQKLAYFHISTSNSVSSSIWRNIMMFPSNISTGVLCGATAMIGDVNEMERVAVAHNFQNVTVTDISQLALSSSTFPVELKGAILLCLIADEHCEFKVTLLGHTYTTSCLHHIRGKYGVHVLMWTKDSEVFRDLNFPSDGAVYCQIELLNPIFPNKGLEKGWMVDAQNSEVCKQFLNSLFLI</sequence>
<dbReference type="SMART" id="SM00255">
    <property type="entry name" value="TIR"/>
    <property type="match status" value="1"/>
</dbReference>
<evidence type="ECO:0000313" key="3">
    <source>
        <dbReference type="Proteomes" id="UP000824469"/>
    </source>
</evidence>
<dbReference type="InterPro" id="IPR003593">
    <property type="entry name" value="AAA+_ATPase"/>
</dbReference>
<dbReference type="InterPro" id="IPR042197">
    <property type="entry name" value="Apaf_helical"/>
</dbReference>
<dbReference type="GO" id="GO:0006952">
    <property type="term" value="P:defense response"/>
    <property type="evidence" value="ECO:0007669"/>
    <property type="project" value="InterPro"/>
</dbReference>
<feature type="domain" description="TIR" evidence="1">
    <location>
        <begin position="6"/>
        <end position="169"/>
    </location>
</feature>
<evidence type="ECO:0000313" key="2">
    <source>
        <dbReference type="EMBL" id="KAH9308031.1"/>
    </source>
</evidence>
<dbReference type="SUPFAM" id="SSF52058">
    <property type="entry name" value="L domain-like"/>
    <property type="match status" value="1"/>
</dbReference>
<dbReference type="Gene3D" id="3.40.50.10140">
    <property type="entry name" value="Toll/interleukin-1 receptor homology (TIR) domain"/>
    <property type="match status" value="1"/>
</dbReference>
<dbReference type="EMBL" id="JAHRHJ020000007">
    <property type="protein sequence ID" value="KAH9308031.1"/>
    <property type="molecule type" value="Genomic_DNA"/>
</dbReference>
<reference evidence="2 3" key="1">
    <citation type="journal article" date="2021" name="Nat. Plants">
        <title>The Taxus genome provides insights into paclitaxel biosynthesis.</title>
        <authorList>
            <person name="Xiong X."/>
            <person name="Gou J."/>
            <person name="Liao Q."/>
            <person name="Li Y."/>
            <person name="Zhou Q."/>
            <person name="Bi G."/>
            <person name="Li C."/>
            <person name="Du R."/>
            <person name="Wang X."/>
            <person name="Sun T."/>
            <person name="Guo L."/>
            <person name="Liang H."/>
            <person name="Lu P."/>
            <person name="Wu Y."/>
            <person name="Zhang Z."/>
            <person name="Ro D.K."/>
            <person name="Shang Y."/>
            <person name="Huang S."/>
            <person name="Yan J."/>
        </authorList>
    </citation>
    <scope>NUCLEOTIDE SEQUENCE [LARGE SCALE GENOMIC DNA]</scope>
    <source>
        <strain evidence="2">Ta-2019</strain>
    </source>
</reference>
<accession>A0AA38KQJ5</accession>
<organism evidence="2 3">
    <name type="scientific">Taxus chinensis</name>
    <name type="common">Chinese yew</name>
    <name type="synonym">Taxus wallichiana var. chinensis</name>
    <dbReference type="NCBI Taxonomy" id="29808"/>
    <lineage>
        <taxon>Eukaryota</taxon>
        <taxon>Viridiplantae</taxon>
        <taxon>Streptophyta</taxon>
        <taxon>Embryophyta</taxon>
        <taxon>Tracheophyta</taxon>
        <taxon>Spermatophyta</taxon>
        <taxon>Pinopsida</taxon>
        <taxon>Pinidae</taxon>
        <taxon>Conifers II</taxon>
        <taxon>Cupressales</taxon>
        <taxon>Taxaceae</taxon>
        <taxon>Taxus</taxon>
    </lineage>
</organism>
<protein>
    <recommendedName>
        <fullName evidence="1">TIR domain-containing protein</fullName>
    </recommendedName>
</protein>
<dbReference type="Pfam" id="PF00931">
    <property type="entry name" value="NB-ARC"/>
    <property type="match status" value="1"/>
</dbReference>
<dbReference type="OMA" id="CCHRECE"/>
<dbReference type="Gene3D" id="3.40.50.300">
    <property type="entry name" value="P-loop containing nucleotide triphosphate hydrolases"/>
    <property type="match status" value="1"/>
</dbReference>
<dbReference type="PANTHER" id="PTHR11017">
    <property type="entry name" value="LEUCINE-RICH REPEAT-CONTAINING PROTEIN"/>
    <property type="match status" value="1"/>
</dbReference>
<dbReference type="GO" id="GO:0043531">
    <property type="term" value="F:ADP binding"/>
    <property type="evidence" value="ECO:0007669"/>
    <property type="project" value="InterPro"/>
</dbReference>
<dbReference type="InterPro" id="IPR027417">
    <property type="entry name" value="P-loop_NTPase"/>
</dbReference>
<keyword evidence="3" id="KW-1185">Reference proteome</keyword>
<name>A0AA38KQJ5_TAXCH</name>